<dbReference type="EMBL" id="VCEJ01000013">
    <property type="protein sequence ID" value="TLU96995.1"/>
    <property type="molecule type" value="Genomic_DNA"/>
</dbReference>
<evidence type="ECO:0000256" key="2">
    <source>
        <dbReference type="SAM" id="Phobius"/>
    </source>
</evidence>
<evidence type="ECO:0000256" key="1">
    <source>
        <dbReference type="SAM" id="MobiDB-lite"/>
    </source>
</evidence>
<dbReference type="OrthoDB" id="949965at2"/>
<feature type="region of interest" description="Disordered" evidence="1">
    <location>
        <begin position="48"/>
        <end position="73"/>
    </location>
</feature>
<dbReference type="Proteomes" id="UP000306402">
    <property type="component" value="Unassembled WGS sequence"/>
</dbReference>
<sequence length="160" mass="18503">MATHLSRTGYFLAVGAAVAIYYVIIGIRYYRQDIKALLNSKSRFWDRREKPPPVSKQEVNQPEETAEPVEVKKQPWQSETLFAKVEELSSQLRNSIREAYQKGYEKRDLIFLIQILIKDFSAVKGTPFREAINNVITSESAKYGFINLSAVELEELWKEV</sequence>
<keyword evidence="4" id="KW-1185">Reference proteome</keyword>
<comment type="caution">
    <text evidence="3">The sequence shown here is derived from an EMBL/GenBank/DDBJ whole genome shotgun (WGS) entry which is preliminary data.</text>
</comment>
<keyword evidence="2" id="KW-0812">Transmembrane</keyword>
<keyword evidence="2" id="KW-1133">Transmembrane helix</keyword>
<evidence type="ECO:0000313" key="3">
    <source>
        <dbReference type="EMBL" id="TLU96995.1"/>
    </source>
</evidence>
<feature type="transmembrane region" description="Helical" evidence="2">
    <location>
        <begin position="12"/>
        <end position="30"/>
    </location>
</feature>
<gene>
    <name evidence="3" type="ORF">FEN17_27130</name>
</gene>
<dbReference type="RefSeq" id="WP_138368569.1">
    <property type="nucleotide sequence ID" value="NZ_VCEJ01000013.1"/>
</dbReference>
<protein>
    <submittedName>
        <fullName evidence="3">Uncharacterized protein</fullName>
    </submittedName>
</protein>
<evidence type="ECO:0000313" key="4">
    <source>
        <dbReference type="Proteomes" id="UP000306402"/>
    </source>
</evidence>
<organism evidence="3 4">
    <name type="scientific">Dyadobacter luticola</name>
    <dbReference type="NCBI Taxonomy" id="1979387"/>
    <lineage>
        <taxon>Bacteria</taxon>
        <taxon>Pseudomonadati</taxon>
        <taxon>Bacteroidota</taxon>
        <taxon>Cytophagia</taxon>
        <taxon>Cytophagales</taxon>
        <taxon>Spirosomataceae</taxon>
        <taxon>Dyadobacter</taxon>
    </lineage>
</organism>
<name>A0A5R9KLA1_9BACT</name>
<keyword evidence="2" id="KW-0472">Membrane</keyword>
<reference evidence="3 4" key="1">
    <citation type="submission" date="2019-05" db="EMBL/GenBank/DDBJ databases">
        <authorList>
            <person name="Qu J.-H."/>
        </authorList>
    </citation>
    <scope>NUCLEOTIDE SEQUENCE [LARGE SCALE GENOMIC DNA]</scope>
    <source>
        <strain evidence="3 4">T17</strain>
    </source>
</reference>
<accession>A0A5R9KLA1</accession>
<dbReference type="AlphaFoldDB" id="A0A5R9KLA1"/>
<proteinExistence type="predicted"/>